<name>M5REP3_9BACT</name>
<gene>
    <name evidence="2" type="ORF">RMSM_05140</name>
</gene>
<dbReference type="AlphaFoldDB" id="M5REP3"/>
<dbReference type="Proteomes" id="UP000011991">
    <property type="component" value="Unassembled WGS sequence"/>
</dbReference>
<organism evidence="2 3">
    <name type="scientific">Rhodopirellula maiorica SM1</name>
    <dbReference type="NCBI Taxonomy" id="1265738"/>
    <lineage>
        <taxon>Bacteria</taxon>
        <taxon>Pseudomonadati</taxon>
        <taxon>Planctomycetota</taxon>
        <taxon>Planctomycetia</taxon>
        <taxon>Pirellulales</taxon>
        <taxon>Pirellulaceae</taxon>
        <taxon>Novipirellula</taxon>
    </lineage>
</organism>
<proteinExistence type="predicted"/>
<sequence length="379" mass="42241">MTQTLSPAIHNLLLDGIAIPACPLALTLQRRFDPRRQRALLRYYTHAGAGGVAVAVHTTQFEIRDPKHGLLRPVLKLTAEELQNAQQRHGRPIVRIGGIVGQTEQAIQEAQGLSDLQYHVGLLSLAGHRLDGHRLNGHRLNGHRLNGHRLNGHDQRSHDELIAHCRRVAEVIPLMGFYLQSAVGGCELPYSFWRRFAEIENVVAIKIAPFNRYQALEVVRAVIDSGRKDIALYTGNDDNIICDLLTEFVLPTPAGEKRIAFSGGLLGHWACWTQAAVALLERCKQFRRSGAIPAEMMTMAAQVTDCNAALFDAANGFRGCIAGIHEVLRRQGLLEGTWCLNPHETVSPGQADEIDRVYRSYPHMHDDAFVAEHLDEWLR</sequence>
<evidence type="ECO:0000256" key="1">
    <source>
        <dbReference type="ARBA" id="ARBA00023239"/>
    </source>
</evidence>
<evidence type="ECO:0000313" key="2">
    <source>
        <dbReference type="EMBL" id="EMI17938.1"/>
    </source>
</evidence>
<keyword evidence="3" id="KW-1185">Reference proteome</keyword>
<comment type="caution">
    <text evidence="2">The sequence shown here is derived from an EMBL/GenBank/DDBJ whole genome shotgun (WGS) entry which is preliminary data.</text>
</comment>
<dbReference type="RefSeq" id="WP_008702439.1">
    <property type="nucleotide sequence ID" value="NZ_ANOG01000732.1"/>
</dbReference>
<evidence type="ECO:0000313" key="3">
    <source>
        <dbReference type="Proteomes" id="UP000011991"/>
    </source>
</evidence>
<reference evidence="2 3" key="1">
    <citation type="journal article" date="2013" name="Mar. Genomics">
        <title>Expression of sulfatases in Rhodopirellula baltica and the diversity of sulfatases in the genus Rhodopirellula.</title>
        <authorList>
            <person name="Wegner C.E."/>
            <person name="Richter-Heitmann T."/>
            <person name="Klindworth A."/>
            <person name="Klockow C."/>
            <person name="Richter M."/>
            <person name="Achstetter T."/>
            <person name="Glockner F.O."/>
            <person name="Harder J."/>
        </authorList>
    </citation>
    <scope>NUCLEOTIDE SEQUENCE [LARGE SCALE GENOMIC DNA]</scope>
    <source>
        <strain evidence="2 3">SM1</strain>
    </source>
</reference>
<dbReference type="OrthoDB" id="9770698at2"/>
<dbReference type="InterPro" id="IPR002220">
    <property type="entry name" value="DapA-like"/>
</dbReference>
<dbReference type="PANTHER" id="PTHR12128:SF51">
    <property type="entry name" value="BLL4205 PROTEIN"/>
    <property type="match status" value="1"/>
</dbReference>
<dbReference type="InterPro" id="IPR013785">
    <property type="entry name" value="Aldolase_TIM"/>
</dbReference>
<dbReference type="Gene3D" id="3.20.20.70">
    <property type="entry name" value="Aldolase class I"/>
    <property type="match status" value="1"/>
</dbReference>
<keyword evidence="1" id="KW-0456">Lyase</keyword>
<dbReference type="SMART" id="SM01130">
    <property type="entry name" value="DHDPS"/>
    <property type="match status" value="1"/>
</dbReference>
<dbReference type="PATRIC" id="fig|1265738.3.peg.5167"/>
<dbReference type="GO" id="GO:0008840">
    <property type="term" value="F:4-hydroxy-tetrahydrodipicolinate synthase activity"/>
    <property type="evidence" value="ECO:0007669"/>
    <property type="project" value="TreeGrafter"/>
</dbReference>
<dbReference type="PANTHER" id="PTHR12128">
    <property type="entry name" value="DIHYDRODIPICOLINATE SYNTHASE"/>
    <property type="match status" value="1"/>
</dbReference>
<accession>M5REP3</accession>
<dbReference type="SUPFAM" id="SSF51569">
    <property type="entry name" value="Aldolase"/>
    <property type="match status" value="1"/>
</dbReference>
<dbReference type="EMBL" id="ANOG01000732">
    <property type="protein sequence ID" value="EMI17938.1"/>
    <property type="molecule type" value="Genomic_DNA"/>
</dbReference>
<protein>
    <submittedName>
        <fullName evidence="2">Dihydrodipicolinate synthetase</fullName>
    </submittedName>
</protein>